<dbReference type="eggNOG" id="COG0760">
    <property type="taxonomic scope" value="Bacteria"/>
</dbReference>
<dbReference type="OrthoDB" id="9780101at2"/>
<dbReference type="Proteomes" id="UP000001683">
    <property type="component" value="Chromosome"/>
</dbReference>
<reference evidence="2 3" key="1">
    <citation type="submission" date="2008-04" db="EMBL/GenBank/DDBJ databases">
        <title>Complete sequence of chromosome of Natranaerobius thermophilus JW/NM-WN-LF.</title>
        <authorList>
            <consortium name="US DOE Joint Genome Institute"/>
            <person name="Copeland A."/>
            <person name="Lucas S."/>
            <person name="Lapidus A."/>
            <person name="Glavina del Rio T."/>
            <person name="Dalin E."/>
            <person name="Tice H."/>
            <person name="Bruce D."/>
            <person name="Goodwin L."/>
            <person name="Pitluck S."/>
            <person name="Chertkov O."/>
            <person name="Brettin T."/>
            <person name="Detter J.C."/>
            <person name="Han C."/>
            <person name="Kuske C.R."/>
            <person name="Schmutz J."/>
            <person name="Larimer F."/>
            <person name="Land M."/>
            <person name="Hauser L."/>
            <person name="Kyrpides N."/>
            <person name="Lykidis A."/>
            <person name="Mesbah N.M."/>
            <person name="Wiegel J."/>
        </authorList>
    </citation>
    <scope>NUCLEOTIDE SEQUENCE [LARGE SCALE GENOMIC DNA]</scope>
    <source>
        <strain evidence="3">ATCC BAA-1301 / DSM 18059 / JW/NM-WN-LF</strain>
    </source>
</reference>
<feature type="domain" description="Copper amine oxidase-like N-terminal" evidence="1">
    <location>
        <begin position="25"/>
        <end position="90"/>
    </location>
</feature>
<dbReference type="SUPFAM" id="SSF49785">
    <property type="entry name" value="Galactose-binding domain-like"/>
    <property type="match status" value="1"/>
</dbReference>
<evidence type="ECO:0000259" key="1">
    <source>
        <dbReference type="Pfam" id="PF07833"/>
    </source>
</evidence>
<name>B2A2A3_NATTJ</name>
<dbReference type="InterPro" id="IPR036582">
    <property type="entry name" value="Mao_N_sf"/>
</dbReference>
<gene>
    <name evidence="2" type="ordered locus">Nther_2654</name>
</gene>
<dbReference type="EMBL" id="CP001034">
    <property type="protein sequence ID" value="ACB86209.1"/>
    <property type="molecule type" value="Genomic_DNA"/>
</dbReference>
<dbReference type="STRING" id="457570.Nther_2654"/>
<dbReference type="Gene3D" id="3.30.457.10">
    <property type="entry name" value="Copper amine oxidase-like, N-terminal domain"/>
    <property type="match status" value="1"/>
</dbReference>
<dbReference type="InterPro" id="IPR008979">
    <property type="entry name" value="Galactose-bd-like_sf"/>
</dbReference>
<dbReference type="InterPro" id="IPR012854">
    <property type="entry name" value="Cu_amine_oxidase-like_N"/>
</dbReference>
<dbReference type="InParanoid" id="B2A2A3"/>
<dbReference type="RefSeq" id="WP_012449046.1">
    <property type="nucleotide sequence ID" value="NC_010718.1"/>
</dbReference>
<dbReference type="AlphaFoldDB" id="B2A2A3"/>
<dbReference type="Pfam" id="PF07833">
    <property type="entry name" value="Cu_amine_oxidN1"/>
    <property type="match status" value="1"/>
</dbReference>
<dbReference type="SUPFAM" id="SSF55383">
    <property type="entry name" value="Copper amine oxidase, domain N"/>
    <property type="match status" value="1"/>
</dbReference>
<protein>
    <recommendedName>
        <fullName evidence="1">Copper amine oxidase-like N-terminal domain-containing protein</fullName>
    </recommendedName>
</protein>
<dbReference type="HOGENOM" id="CLU_104527_0_0_9"/>
<reference evidence="2 3" key="2">
    <citation type="journal article" date="2011" name="J. Bacteriol.">
        <title>Complete genome sequence of the anaerobic, halophilic alkalithermophile Natranaerobius thermophilus JW/NM-WN-LF.</title>
        <authorList>
            <person name="Zhao B."/>
            <person name="Mesbah N.M."/>
            <person name="Dalin E."/>
            <person name="Goodwin L."/>
            <person name="Nolan M."/>
            <person name="Pitluck S."/>
            <person name="Chertkov O."/>
            <person name="Brettin T.S."/>
            <person name="Han J."/>
            <person name="Larimer F.W."/>
            <person name="Land M.L."/>
            <person name="Hauser L."/>
            <person name="Kyrpides N."/>
            <person name="Wiegel J."/>
        </authorList>
    </citation>
    <scope>NUCLEOTIDE SEQUENCE [LARGE SCALE GENOMIC DNA]</scope>
    <source>
        <strain evidence="3">ATCC BAA-1301 / DSM 18059 / JW/NM-WN-LF</strain>
    </source>
</reference>
<keyword evidence="3" id="KW-1185">Reference proteome</keyword>
<accession>B2A2A3</accession>
<sequence length="234" mass="27026">MFSKEKAKGFVMGMVFVLCIMLVSTVFAENVREQIEVLYDDITIFVNGFEREPEQEPFIYEGTTFVPLGFVSDALGEDVSWDGKEKNIYIGSKPGKNVIAMEDMDTHTATDRYFEGFHSFTTNTGEKFSNGYYFEREYGLRFMNMEYEYLLDSEYAQFKVLIAPSEKWQDREKEDNIGSFQFYADGEKIYDTGPISSDLTEPKEVKLDLTGVLRLKIEGEGRQLGFIEPQFIKK</sequence>
<proteinExistence type="predicted"/>
<evidence type="ECO:0000313" key="2">
    <source>
        <dbReference type="EMBL" id="ACB86209.1"/>
    </source>
</evidence>
<dbReference type="Gene3D" id="2.60.120.1060">
    <property type="entry name" value="NPCBM/NEW2 domain"/>
    <property type="match status" value="1"/>
</dbReference>
<evidence type="ECO:0000313" key="3">
    <source>
        <dbReference type="Proteomes" id="UP000001683"/>
    </source>
</evidence>
<dbReference type="KEGG" id="nth:Nther_2654"/>
<dbReference type="InterPro" id="IPR038637">
    <property type="entry name" value="NPCBM_sf"/>
</dbReference>
<organism evidence="2 3">
    <name type="scientific">Natranaerobius thermophilus (strain ATCC BAA-1301 / DSM 18059 / JW/NM-WN-LF)</name>
    <dbReference type="NCBI Taxonomy" id="457570"/>
    <lineage>
        <taxon>Bacteria</taxon>
        <taxon>Bacillati</taxon>
        <taxon>Bacillota</taxon>
        <taxon>Clostridia</taxon>
        <taxon>Natranaerobiales</taxon>
        <taxon>Natranaerobiaceae</taxon>
        <taxon>Natranaerobius</taxon>
    </lineage>
</organism>